<proteinExistence type="predicted"/>
<accession>A0A212J7Y1</accession>
<dbReference type="AlphaFoldDB" id="A0A212J7Y1"/>
<evidence type="ECO:0000259" key="1">
    <source>
        <dbReference type="Pfam" id="PF13401"/>
    </source>
</evidence>
<sequence>MTQEQTTPPTTAPLRNVAAFSSLVERVKQRRDNLPGMAAFYGKSGVGKSTAAAYAANKHKAYYVQVKAAWTRKYLCQTVLGQMGIVPEKTLAEMVDQIAEQLTKSKRPLIVDEADFLVQKGMVEIIRDIYEGSFATIILIGEENLPRTLKRFERFHNRMLDWVKAQPCDLADCKLLARIFCPDVSITDDLLMKIVDAVEGCTASSTTRTSR</sequence>
<dbReference type="InterPro" id="IPR052026">
    <property type="entry name" value="ExeA_AAA_ATPase_DNA-bind"/>
</dbReference>
<dbReference type="SUPFAM" id="SSF52540">
    <property type="entry name" value="P-loop containing nucleoside triphosphate hydrolases"/>
    <property type="match status" value="1"/>
</dbReference>
<dbReference type="EMBL" id="FLUQ01000001">
    <property type="protein sequence ID" value="SBV95554.1"/>
    <property type="molecule type" value="Genomic_DNA"/>
</dbReference>
<name>A0A212J7Y1_9DELT</name>
<gene>
    <name evidence="2" type="ORF">KL86DPRO_10888</name>
</gene>
<dbReference type="PANTHER" id="PTHR35894">
    <property type="entry name" value="GENERAL SECRETION PATHWAY PROTEIN A-RELATED"/>
    <property type="match status" value="1"/>
</dbReference>
<feature type="domain" description="ORC1/DEAH AAA+ ATPase" evidence="1">
    <location>
        <begin position="35"/>
        <end position="148"/>
    </location>
</feature>
<organism evidence="2">
    <name type="scientific">uncultured delta proteobacterium</name>
    <dbReference type="NCBI Taxonomy" id="34034"/>
    <lineage>
        <taxon>Bacteria</taxon>
        <taxon>Deltaproteobacteria</taxon>
        <taxon>environmental samples</taxon>
    </lineage>
</organism>
<dbReference type="PANTHER" id="PTHR35894:SF5">
    <property type="entry name" value="MU-LIKE PROPHAGE FLUMU DNA TRANSPOSITION PROTEIN B"/>
    <property type="match status" value="1"/>
</dbReference>
<protein>
    <recommendedName>
        <fullName evidence="1">ORC1/DEAH AAA+ ATPase domain-containing protein</fullName>
    </recommendedName>
</protein>
<dbReference type="Gene3D" id="3.40.50.300">
    <property type="entry name" value="P-loop containing nucleotide triphosphate hydrolases"/>
    <property type="match status" value="1"/>
</dbReference>
<dbReference type="GO" id="GO:0016887">
    <property type="term" value="F:ATP hydrolysis activity"/>
    <property type="evidence" value="ECO:0007669"/>
    <property type="project" value="InterPro"/>
</dbReference>
<reference evidence="2" key="1">
    <citation type="submission" date="2016-04" db="EMBL/GenBank/DDBJ databases">
        <authorList>
            <person name="Evans L.H."/>
            <person name="Alamgir A."/>
            <person name="Owens N."/>
            <person name="Weber N.D."/>
            <person name="Virtaneva K."/>
            <person name="Barbian K."/>
            <person name="Babar A."/>
            <person name="Rosenke K."/>
        </authorList>
    </citation>
    <scope>NUCLEOTIDE SEQUENCE</scope>
    <source>
        <strain evidence="2">86</strain>
    </source>
</reference>
<evidence type="ECO:0000313" key="2">
    <source>
        <dbReference type="EMBL" id="SBV95554.1"/>
    </source>
</evidence>
<dbReference type="InterPro" id="IPR049945">
    <property type="entry name" value="AAA_22"/>
</dbReference>
<dbReference type="Pfam" id="PF13401">
    <property type="entry name" value="AAA_22"/>
    <property type="match status" value="1"/>
</dbReference>
<dbReference type="InterPro" id="IPR027417">
    <property type="entry name" value="P-loop_NTPase"/>
</dbReference>